<feature type="chain" id="PRO_5012747224" evidence="2">
    <location>
        <begin position="20"/>
        <end position="92"/>
    </location>
</feature>
<reference evidence="3" key="1">
    <citation type="submission" date="2016-12" db="EMBL/GenBank/DDBJ databases">
        <title>An insight into the sialome and mialome of the sand fly, Nyssomyia neivai.</title>
        <authorList>
            <person name="Sebastian V."/>
            <person name="Goulart T.M."/>
            <person name="Oliveira W."/>
            <person name="Calvo E."/>
            <person name="Oliveira L.F."/>
            <person name="Pinto M.C."/>
            <person name="Rosselino A.M."/>
            <person name="Ribeiro J.M."/>
        </authorList>
    </citation>
    <scope>NUCLEOTIDE SEQUENCE</scope>
</reference>
<protein>
    <submittedName>
        <fullName evidence="3">Putative secreted protein</fullName>
    </submittedName>
</protein>
<name>A0A1L8DNF7_9DIPT</name>
<evidence type="ECO:0000256" key="1">
    <source>
        <dbReference type="SAM" id="MobiDB-lite"/>
    </source>
</evidence>
<feature type="region of interest" description="Disordered" evidence="1">
    <location>
        <begin position="27"/>
        <end position="64"/>
    </location>
</feature>
<feature type="signal peptide" evidence="2">
    <location>
        <begin position="1"/>
        <end position="19"/>
    </location>
</feature>
<dbReference type="AlphaFoldDB" id="A0A1L8DNF7"/>
<evidence type="ECO:0000256" key="2">
    <source>
        <dbReference type="SAM" id="SignalP"/>
    </source>
</evidence>
<sequence>MKTFWIFAVLFGIFAIVAALPASGEYNEQVAPEESPPQPDDVIPEYEVEDLESPGNQGGSDSWGSKINVIDVPLVCPEGHLIDHNGKCREIW</sequence>
<feature type="compositionally biased region" description="Acidic residues" evidence="1">
    <location>
        <begin position="42"/>
        <end position="52"/>
    </location>
</feature>
<accession>A0A1L8DNF7</accession>
<proteinExistence type="predicted"/>
<organism evidence="3">
    <name type="scientific">Nyssomyia neivai</name>
    <dbReference type="NCBI Taxonomy" id="330878"/>
    <lineage>
        <taxon>Eukaryota</taxon>
        <taxon>Metazoa</taxon>
        <taxon>Ecdysozoa</taxon>
        <taxon>Arthropoda</taxon>
        <taxon>Hexapoda</taxon>
        <taxon>Insecta</taxon>
        <taxon>Pterygota</taxon>
        <taxon>Neoptera</taxon>
        <taxon>Endopterygota</taxon>
        <taxon>Diptera</taxon>
        <taxon>Nematocera</taxon>
        <taxon>Psychodoidea</taxon>
        <taxon>Psychodidae</taxon>
        <taxon>Nyssomyia</taxon>
    </lineage>
</organism>
<evidence type="ECO:0000313" key="3">
    <source>
        <dbReference type="EMBL" id="JAV07989.1"/>
    </source>
</evidence>
<keyword evidence="2" id="KW-0732">Signal</keyword>
<dbReference type="EMBL" id="GFDF01006095">
    <property type="protein sequence ID" value="JAV07989.1"/>
    <property type="molecule type" value="Transcribed_RNA"/>
</dbReference>